<dbReference type="EMBL" id="BPQV01000011">
    <property type="protein sequence ID" value="GJE28642.1"/>
    <property type="molecule type" value="Genomic_DNA"/>
</dbReference>
<dbReference type="Gene3D" id="2.115.10.20">
    <property type="entry name" value="Glycosyl hydrolase domain, family 43"/>
    <property type="match status" value="1"/>
</dbReference>
<sequence length="480" mass="51865">MPGLRVEIDPRPSAEDWPGNADLLFRLEALLNGIPADGPAARLDPAVATPWPRAGAEAPDVILDLCGDVPDEAAPAVWRLAFDGMPGEIGLLASLLDNRVPVVALFEGERPRCAGRLGTEVRGLILTAFEDGLARTVTLIQAAVAGHGPTLDARPPPPPPIHLTRLDLARRGGRMLARGLARRLYHLCYRAPHWRVGWRRLRDGPDLIDLRRHPGTGWTDLPDDGLRFYADPFAVAQGDGCVLFVEDYIHATGKAVISALRFGPEGPVGRPEPVLEEPHHLSYPFVFAREGAHWMVPESCANGTIDLYRATAFPGGWVKQGTLVEGVAASDATLLEHGGRWWLFATVRHAPATAPAGHGSYSDTLHLWTAPDFRGPWTPHPKNPVLIDIASARPAGPIVSRGGKLIRPIQDCTFGYGNALALARIDRLDLEGFSQTVETRIAAGPLWAGTRLHTLSAAGGYEFIDGSARVPRLPLLRARA</sequence>
<proteinExistence type="predicted"/>
<dbReference type="Proteomes" id="UP001055156">
    <property type="component" value="Unassembled WGS sequence"/>
</dbReference>
<evidence type="ECO:0000313" key="3">
    <source>
        <dbReference type="Proteomes" id="UP001055156"/>
    </source>
</evidence>
<dbReference type="InterPro" id="IPR023296">
    <property type="entry name" value="Glyco_hydro_beta-prop_sf"/>
</dbReference>
<name>A0ABQ4TF34_METOR</name>
<dbReference type="Pfam" id="PF24793">
    <property type="entry name" value="GINT1_N"/>
    <property type="match status" value="1"/>
</dbReference>
<keyword evidence="3" id="KW-1185">Reference proteome</keyword>
<reference evidence="2" key="2">
    <citation type="submission" date="2021-08" db="EMBL/GenBank/DDBJ databases">
        <authorList>
            <person name="Tani A."/>
            <person name="Ola A."/>
            <person name="Ogura Y."/>
            <person name="Katsura K."/>
            <person name="Hayashi T."/>
        </authorList>
    </citation>
    <scope>NUCLEOTIDE SEQUENCE</scope>
    <source>
        <strain evidence="2">NBRC 15689</strain>
    </source>
</reference>
<feature type="domain" description="Glucosamine inositolphosphorylceramide transferase 1 N-terminal" evidence="1">
    <location>
        <begin position="227"/>
        <end position="456"/>
    </location>
</feature>
<dbReference type="SUPFAM" id="SSF75005">
    <property type="entry name" value="Arabinanase/levansucrase/invertase"/>
    <property type="match status" value="1"/>
</dbReference>
<accession>A0ABQ4TF34</accession>
<protein>
    <recommendedName>
        <fullName evidence="1">Glucosamine inositolphosphorylceramide transferase 1 N-terminal domain-containing protein</fullName>
    </recommendedName>
</protein>
<reference evidence="2" key="1">
    <citation type="journal article" date="2021" name="Front. Microbiol.">
        <title>Comprehensive Comparative Genomics and Phenotyping of Methylobacterium Species.</title>
        <authorList>
            <person name="Alessa O."/>
            <person name="Ogura Y."/>
            <person name="Fujitani Y."/>
            <person name="Takami H."/>
            <person name="Hayashi T."/>
            <person name="Sahin N."/>
            <person name="Tani A."/>
        </authorList>
    </citation>
    <scope>NUCLEOTIDE SEQUENCE</scope>
    <source>
        <strain evidence="2">NBRC 15689</strain>
    </source>
</reference>
<evidence type="ECO:0000259" key="1">
    <source>
        <dbReference type="Pfam" id="PF24793"/>
    </source>
</evidence>
<organism evidence="2 3">
    <name type="scientific">Methylobacterium organophilum</name>
    <dbReference type="NCBI Taxonomy" id="410"/>
    <lineage>
        <taxon>Bacteria</taxon>
        <taxon>Pseudomonadati</taxon>
        <taxon>Pseudomonadota</taxon>
        <taxon>Alphaproteobacteria</taxon>
        <taxon>Hyphomicrobiales</taxon>
        <taxon>Methylobacteriaceae</taxon>
        <taxon>Methylobacterium</taxon>
    </lineage>
</organism>
<comment type="caution">
    <text evidence="2">The sequence shown here is derived from an EMBL/GenBank/DDBJ whole genome shotgun (WGS) entry which is preliminary data.</text>
</comment>
<dbReference type="InterPro" id="IPR056442">
    <property type="entry name" value="GINT1_N"/>
</dbReference>
<evidence type="ECO:0000313" key="2">
    <source>
        <dbReference type="EMBL" id="GJE28642.1"/>
    </source>
</evidence>
<gene>
    <name evidence="2" type="ORF">LKMONMHP_3515</name>
</gene>